<keyword evidence="2 3" id="KW-0413">Isomerase</keyword>
<evidence type="ECO:0000313" key="3">
    <source>
        <dbReference type="EMBL" id="MDT2371513.1"/>
    </source>
</evidence>
<proteinExistence type="inferred from homology"/>
<dbReference type="Pfam" id="PF02567">
    <property type="entry name" value="PhzC-PhzF"/>
    <property type="match status" value="1"/>
</dbReference>
<dbReference type="PANTHER" id="PTHR13774">
    <property type="entry name" value="PHENAZINE BIOSYNTHESIS PROTEIN"/>
    <property type="match status" value="1"/>
</dbReference>
<evidence type="ECO:0000256" key="1">
    <source>
        <dbReference type="ARBA" id="ARBA00008270"/>
    </source>
</evidence>
<comment type="caution">
    <text evidence="3">The sequence shown here is derived from an EMBL/GenBank/DDBJ whole genome shotgun (WGS) entry which is preliminary data.</text>
</comment>
<dbReference type="EMBL" id="JARPTX010000187">
    <property type="protein sequence ID" value="MDT2371513.1"/>
    <property type="molecule type" value="Genomic_DNA"/>
</dbReference>
<dbReference type="RefSeq" id="WP_311813789.1">
    <property type="nucleotide sequence ID" value="NZ_JARPTX010000187.1"/>
</dbReference>
<dbReference type="InterPro" id="IPR003719">
    <property type="entry name" value="Phenazine_PhzF-like"/>
</dbReference>
<dbReference type="Gene3D" id="3.10.310.10">
    <property type="entry name" value="Diaminopimelate Epimerase, Chain A, domain 1"/>
    <property type="match status" value="1"/>
</dbReference>
<dbReference type="GO" id="GO:0005737">
    <property type="term" value="C:cytoplasm"/>
    <property type="evidence" value="ECO:0007669"/>
    <property type="project" value="TreeGrafter"/>
</dbReference>
<sequence>MNLDYYVVDAFADEVFKGNPAAVYVLEEWLPEGTMQKIAIENNLSETAFTVKKNQEFELRWFTPDREIDLCGHATLATAFV</sequence>
<accession>A0AAW8RQN3</accession>
<dbReference type="PANTHER" id="PTHR13774:SF17">
    <property type="entry name" value="PHENAZINE BIOSYNTHESIS-LIKE DOMAIN-CONTAINING PROTEIN"/>
    <property type="match status" value="1"/>
</dbReference>
<evidence type="ECO:0000256" key="2">
    <source>
        <dbReference type="ARBA" id="ARBA00023235"/>
    </source>
</evidence>
<dbReference type="NCBIfam" id="TIGR00654">
    <property type="entry name" value="PhzF_family"/>
    <property type="match status" value="1"/>
</dbReference>
<name>A0AAW8RQN3_ENTFC</name>
<dbReference type="GO" id="GO:0016853">
    <property type="term" value="F:isomerase activity"/>
    <property type="evidence" value="ECO:0007669"/>
    <property type="project" value="UniProtKB-KW"/>
</dbReference>
<reference evidence="3" key="1">
    <citation type="submission" date="2023-03" db="EMBL/GenBank/DDBJ databases">
        <authorList>
            <person name="Shen W."/>
            <person name="Cai J."/>
        </authorList>
    </citation>
    <scope>NUCLEOTIDE SEQUENCE</scope>
    <source>
        <strain evidence="3">B1010-2</strain>
    </source>
</reference>
<organism evidence="3 4">
    <name type="scientific">Enterococcus faecium</name>
    <name type="common">Streptococcus faecium</name>
    <dbReference type="NCBI Taxonomy" id="1352"/>
    <lineage>
        <taxon>Bacteria</taxon>
        <taxon>Bacillati</taxon>
        <taxon>Bacillota</taxon>
        <taxon>Bacilli</taxon>
        <taxon>Lactobacillales</taxon>
        <taxon>Enterococcaceae</taxon>
        <taxon>Enterococcus</taxon>
    </lineage>
</organism>
<comment type="similarity">
    <text evidence="1">Belongs to the PhzF family.</text>
</comment>
<dbReference type="SUPFAM" id="SSF54506">
    <property type="entry name" value="Diaminopimelate epimerase-like"/>
    <property type="match status" value="1"/>
</dbReference>
<dbReference type="AlphaFoldDB" id="A0AAW8RQN3"/>
<feature type="non-terminal residue" evidence="3">
    <location>
        <position position="81"/>
    </location>
</feature>
<gene>
    <name evidence="3" type="ORF">P6Z85_15585</name>
</gene>
<protein>
    <submittedName>
        <fullName evidence="3">PhzF family phenazine biosynthesis isomerase</fullName>
    </submittedName>
</protein>
<dbReference type="Proteomes" id="UP001260956">
    <property type="component" value="Unassembled WGS sequence"/>
</dbReference>
<evidence type="ECO:0000313" key="4">
    <source>
        <dbReference type="Proteomes" id="UP001260956"/>
    </source>
</evidence>